<sequence>MSLELKTLGFDSYAVPTVDGTPAYEIETPFRFVNEDAFYIFGEFPKGLIRFFDEGMTVHSMLAAGMDFRNGKKRNSLKNFLLKRGVTLLPDGEMEIIAKDSTPVYSVFAKYLKAVLDLDSWARENLREPKSRENFVSTVMHCYNKILPEEKISLKPRIKGLGGKDFYFDLAVGNNRVVDAMYPNQNECAGFALKAAGIRNHGRICVDGIIDDSGNRDEAFKYQAILASSGNVAILSELLKKAANESAYADNRVRFA</sequence>
<organism evidence="2 3">
    <name type="scientific">Mesosutterella faecium</name>
    <dbReference type="NCBI Taxonomy" id="2925194"/>
    <lineage>
        <taxon>Bacteria</taxon>
        <taxon>Pseudomonadati</taxon>
        <taxon>Pseudomonadota</taxon>
        <taxon>Betaproteobacteria</taxon>
        <taxon>Burkholderiales</taxon>
        <taxon>Sutterellaceae</taxon>
        <taxon>Mesosutterella</taxon>
    </lineage>
</organism>
<protein>
    <submittedName>
        <fullName evidence="2">DUF1828 domain-containing protein</fullName>
    </submittedName>
</protein>
<evidence type="ECO:0000313" key="3">
    <source>
        <dbReference type="Proteomes" id="UP001165481"/>
    </source>
</evidence>
<accession>A0ABT7IK72</accession>
<keyword evidence="3" id="KW-1185">Reference proteome</keyword>
<evidence type="ECO:0000313" key="2">
    <source>
        <dbReference type="EMBL" id="MDL2058380.1"/>
    </source>
</evidence>
<comment type="caution">
    <text evidence="2">The sequence shown here is derived from an EMBL/GenBank/DDBJ whole genome shotgun (WGS) entry which is preliminary data.</text>
</comment>
<gene>
    <name evidence="2" type="ORF">MUN46_000170</name>
</gene>
<dbReference type="InterPro" id="IPR014960">
    <property type="entry name" value="DUF1828"/>
</dbReference>
<dbReference type="EMBL" id="JAKZJU020000001">
    <property type="protein sequence ID" value="MDL2058380.1"/>
    <property type="molecule type" value="Genomic_DNA"/>
</dbReference>
<name>A0ABT7IK72_9BURK</name>
<evidence type="ECO:0000259" key="1">
    <source>
        <dbReference type="Pfam" id="PF08861"/>
    </source>
</evidence>
<dbReference type="RefSeq" id="WP_243376908.1">
    <property type="nucleotide sequence ID" value="NZ_JAKZJU020000001.1"/>
</dbReference>
<feature type="domain" description="DUF1828" evidence="1">
    <location>
        <begin position="28"/>
        <end position="116"/>
    </location>
</feature>
<reference evidence="2" key="1">
    <citation type="submission" date="2023-03" db="EMBL/GenBank/DDBJ databases">
        <title>Mesosutterella sp. nov. isolated from porcine feces.</title>
        <authorList>
            <person name="Yu S."/>
        </authorList>
    </citation>
    <scope>NUCLEOTIDE SEQUENCE</scope>
    <source>
        <strain evidence="2">AGMB02718</strain>
    </source>
</reference>
<dbReference type="Pfam" id="PF08861">
    <property type="entry name" value="DUF1828"/>
    <property type="match status" value="1"/>
</dbReference>
<proteinExistence type="predicted"/>
<dbReference type="Proteomes" id="UP001165481">
    <property type="component" value="Unassembled WGS sequence"/>
</dbReference>